<dbReference type="EMBL" id="MU275850">
    <property type="protein sequence ID" value="KAI0051667.1"/>
    <property type="molecule type" value="Genomic_DNA"/>
</dbReference>
<name>A0ACB8S675_9AGAM</name>
<comment type="caution">
    <text evidence="1">The sequence shown here is derived from an EMBL/GenBank/DDBJ whole genome shotgun (WGS) entry which is preliminary data.</text>
</comment>
<proteinExistence type="predicted"/>
<gene>
    <name evidence="1" type="ORF">FA95DRAFT_1533953</name>
</gene>
<reference evidence="1" key="2">
    <citation type="journal article" date="2022" name="New Phytol.">
        <title>Evolutionary transition to the ectomycorrhizal habit in the genomes of a hyperdiverse lineage of mushroom-forming fungi.</title>
        <authorList>
            <person name="Looney B."/>
            <person name="Miyauchi S."/>
            <person name="Morin E."/>
            <person name="Drula E."/>
            <person name="Courty P.E."/>
            <person name="Kohler A."/>
            <person name="Kuo A."/>
            <person name="LaButti K."/>
            <person name="Pangilinan J."/>
            <person name="Lipzen A."/>
            <person name="Riley R."/>
            <person name="Andreopoulos W."/>
            <person name="He G."/>
            <person name="Johnson J."/>
            <person name="Nolan M."/>
            <person name="Tritt A."/>
            <person name="Barry K.W."/>
            <person name="Grigoriev I.V."/>
            <person name="Nagy L.G."/>
            <person name="Hibbett D."/>
            <person name="Henrissat B."/>
            <person name="Matheny P.B."/>
            <person name="Labbe J."/>
            <person name="Martin F.M."/>
        </authorList>
    </citation>
    <scope>NUCLEOTIDE SEQUENCE</scope>
    <source>
        <strain evidence="1">FP105234-sp</strain>
    </source>
</reference>
<reference evidence="1" key="1">
    <citation type="submission" date="2021-02" db="EMBL/GenBank/DDBJ databases">
        <authorList>
            <consortium name="DOE Joint Genome Institute"/>
            <person name="Ahrendt S."/>
            <person name="Looney B.P."/>
            <person name="Miyauchi S."/>
            <person name="Morin E."/>
            <person name="Drula E."/>
            <person name="Courty P.E."/>
            <person name="Chicoki N."/>
            <person name="Fauchery L."/>
            <person name="Kohler A."/>
            <person name="Kuo A."/>
            <person name="Labutti K."/>
            <person name="Pangilinan J."/>
            <person name="Lipzen A."/>
            <person name="Riley R."/>
            <person name="Andreopoulos W."/>
            <person name="He G."/>
            <person name="Johnson J."/>
            <person name="Barry K.W."/>
            <person name="Grigoriev I.V."/>
            <person name="Nagy L."/>
            <person name="Hibbett D."/>
            <person name="Henrissat B."/>
            <person name="Matheny P.B."/>
            <person name="Labbe J."/>
            <person name="Martin F."/>
        </authorList>
    </citation>
    <scope>NUCLEOTIDE SEQUENCE</scope>
    <source>
        <strain evidence="1">FP105234-sp</strain>
    </source>
</reference>
<dbReference type="Proteomes" id="UP000814033">
    <property type="component" value="Unassembled WGS sequence"/>
</dbReference>
<accession>A0ACB8S675</accession>
<protein>
    <submittedName>
        <fullName evidence="1">PDT-domain-containing protein</fullName>
    </submittedName>
</protein>
<sequence>MVVLARNGTAAELPKLAFLGPVGTYSHQAAHDAFSSMVEYHVRQTIADVFHSVDAALPLGLLPQENSIFGTVTETYDLLRSPEVGKTKFIRGAVTLSVRHCLLVRKGTRLEDIKTILSHEQALGQCRSFIEKHLPGAALVKMASTAAAAETVSRNSAADAAAICSKICAGLFSDLDILHEGIQNENDNFTRFYVMSNSPVAPLPVPLSEDCVGHGLIRIEVVRPPANSRPSVTCSPIMQLLEALQLPVSRIDRRPSTQPGRFESVYLVEVIDDDTACDMSSESDEVDWARRIQNAARRVREAGGLASILGTW</sequence>
<organism evidence="1 2">
    <name type="scientific">Auriscalpium vulgare</name>
    <dbReference type="NCBI Taxonomy" id="40419"/>
    <lineage>
        <taxon>Eukaryota</taxon>
        <taxon>Fungi</taxon>
        <taxon>Dikarya</taxon>
        <taxon>Basidiomycota</taxon>
        <taxon>Agaricomycotina</taxon>
        <taxon>Agaricomycetes</taxon>
        <taxon>Russulales</taxon>
        <taxon>Auriscalpiaceae</taxon>
        <taxon>Auriscalpium</taxon>
    </lineage>
</organism>
<keyword evidence="2" id="KW-1185">Reference proteome</keyword>
<evidence type="ECO:0000313" key="2">
    <source>
        <dbReference type="Proteomes" id="UP000814033"/>
    </source>
</evidence>
<evidence type="ECO:0000313" key="1">
    <source>
        <dbReference type="EMBL" id="KAI0051667.1"/>
    </source>
</evidence>